<feature type="compositionally biased region" description="Low complexity" evidence="1">
    <location>
        <begin position="190"/>
        <end position="205"/>
    </location>
</feature>
<feature type="compositionally biased region" description="Basic and acidic residues" evidence="1">
    <location>
        <begin position="143"/>
        <end position="153"/>
    </location>
</feature>
<gene>
    <name evidence="2" type="ORF">S12H4_50487</name>
</gene>
<feature type="region of interest" description="Disordered" evidence="1">
    <location>
        <begin position="138"/>
        <end position="211"/>
    </location>
</feature>
<evidence type="ECO:0000256" key="1">
    <source>
        <dbReference type="SAM" id="MobiDB-lite"/>
    </source>
</evidence>
<protein>
    <submittedName>
        <fullName evidence="2">Uncharacterized protein</fullName>
    </submittedName>
</protein>
<reference evidence="2" key="1">
    <citation type="journal article" date="2014" name="Front. Microbiol.">
        <title>High frequency of phylogenetically diverse reductive dehalogenase-homologous genes in deep subseafloor sedimentary metagenomes.</title>
        <authorList>
            <person name="Kawai M."/>
            <person name="Futagami T."/>
            <person name="Toyoda A."/>
            <person name="Takaki Y."/>
            <person name="Nishi S."/>
            <person name="Hori S."/>
            <person name="Arai W."/>
            <person name="Tsubouchi T."/>
            <person name="Morono Y."/>
            <person name="Uchiyama I."/>
            <person name="Ito T."/>
            <person name="Fujiyama A."/>
            <person name="Inagaki F."/>
            <person name="Takami H."/>
        </authorList>
    </citation>
    <scope>NUCLEOTIDE SEQUENCE</scope>
    <source>
        <strain evidence="2">Expedition CK06-06</strain>
    </source>
</reference>
<name>X1TLV8_9ZZZZ</name>
<feature type="compositionally biased region" description="Basic and acidic residues" evidence="1">
    <location>
        <begin position="162"/>
        <end position="173"/>
    </location>
</feature>
<dbReference type="EMBL" id="BARW01031799">
    <property type="protein sequence ID" value="GAJ06328.1"/>
    <property type="molecule type" value="Genomic_DNA"/>
</dbReference>
<organism evidence="2">
    <name type="scientific">marine sediment metagenome</name>
    <dbReference type="NCBI Taxonomy" id="412755"/>
    <lineage>
        <taxon>unclassified sequences</taxon>
        <taxon>metagenomes</taxon>
        <taxon>ecological metagenomes</taxon>
    </lineage>
</organism>
<evidence type="ECO:0000313" key="2">
    <source>
        <dbReference type="EMBL" id="GAJ06328.1"/>
    </source>
</evidence>
<sequence length="211" mass="23300">MKKELAETTMRRLQLAFKTRKDIADGYADVVGEADVEILRQAEKMPVQYGMSFEDRPSDKTKEILIGGASASLQARRDGKPGIDIAQFMYIAQQLESGGNVKELSALLDYLNSKSEKQVQENKERDIQLQGQQLQQAQQQKIQGEDKARKDEVQGEILVNREASKNKIREMAYEKGINPPQQGAPPSAPQGPVQGVSPPQGSQGPLNPQSP</sequence>
<dbReference type="AlphaFoldDB" id="X1TLV8"/>
<comment type="caution">
    <text evidence="2">The sequence shown here is derived from an EMBL/GenBank/DDBJ whole genome shotgun (WGS) entry which is preliminary data.</text>
</comment>
<proteinExistence type="predicted"/>
<accession>X1TLV8</accession>